<evidence type="ECO:0000313" key="3">
    <source>
        <dbReference type="Proteomes" id="UP001164963"/>
    </source>
</evidence>
<keyword evidence="3" id="KW-1185">Reference proteome</keyword>
<reference evidence="2" key="1">
    <citation type="journal article" date="2022" name="Front. Microbiol.">
        <title>Mirubactin C rescues the lethal effect of cell wall biosynthesis mutations in Bacillus subtilis.</title>
        <authorList>
            <person name="Kepplinger B."/>
            <person name="Wen X."/>
            <person name="Tyler A.R."/>
            <person name="Kim B.Y."/>
            <person name="Brown J."/>
            <person name="Banks P."/>
            <person name="Dashti Y."/>
            <person name="Mackenzie E.S."/>
            <person name="Wills C."/>
            <person name="Kawai Y."/>
            <person name="Waldron K.J."/>
            <person name="Allenby N.E.E."/>
            <person name="Wu L.J."/>
            <person name="Hall M.J."/>
            <person name="Errington J."/>
        </authorList>
    </citation>
    <scope>NUCLEOTIDE SEQUENCE</scope>
    <source>
        <strain evidence="2">MDA8-470</strain>
    </source>
</reference>
<evidence type="ECO:0000256" key="1">
    <source>
        <dbReference type="SAM" id="Phobius"/>
    </source>
</evidence>
<feature type="transmembrane region" description="Helical" evidence="1">
    <location>
        <begin position="93"/>
        <end position="111"/>
    </location>
</feature>
<accession>A0ABY6PZH6</accession>
<feature type="transmembrane region" description="Helical" evidence="1">
    <location>
        <begin position="131"/>
        <end position="153"/>
    </location>
</feature>
<sequence>MALAPDALPARRRPLPRRAVLLLVHALLALPATVLALALALTGNASAAGRLQRRLTSLGGPAESPSATPLPPEPDRFRTVVGRALRGLPANTLAFALAAPSVTLLLVRGLLYPLATAGEDTTSAWGGPTPAGAWAAHFAIALAMVAAVATLLATTRRPHRW</sequence>
<name>A0ABY6PZH6_9ACTN</name>
<protein>
    <submittedName>
        <fullName evidence="2">Uncharacterized protein</fullName>
    </submittedName>
</protein>
<keyword evidence="1" id="KW-1133">Transmembrane helix</keyword>
<keyword evidence="1" id="KW-0812">Transmembrane</keyword>
<dbReference type="Proteomes" id="UP001164963">
    <property type="component" value="Chromosome"/>
</dbReference>
<proteinExistence type="predicted"/>
<feature type="transmembrane region" description="Helical" evidence="1">
    <location>
        <begin position="20"/>
        <end position="43"/>
    </location>
</feature>
<organism evidence="2 3">
    <name type="scientific">Streptomyces drozdowiczii</name>
    <dbReference type="NCBI Taxonomy" id="202862"/>
    <lineage>
        <taxon>Bacteria</taxon>
        <taxon>Bacillati</taxon>
        <taxon>Actinomycetota</taxon>
        <taxon>Actinomycetes</taxon>
        <taxon>Kitasatosporales</taxon>
        <taxon>Streptomycetaceae</taxon>
        <taxon>Streptomyces</taxon>
    </lineage>
</organism>
<dbReference type="EMBL" id="CP098740">
    <property type="protein sequence ID" value="UZK57765.1"/>
    <property type="molecule type" value="Genomic_DNA"/>
</dbReference>
<evidence type="ECO:0000313" key="2">
    <source>
        <dbReference type="EMBL" id="UZK57765.1"/>
    </source>
</evidence>
<keyword evidence="1" id="KW-0472">Membrane</keyword>
<gene>
    <name evidence="2" type="ORF">NEH16_30000</name>
</gene>
<dbReference type="RefSeq" id="WP_265546167.1">
    <property type="nucleotide sequence ID" value="NZ_CP098740.1"/>
</dbReference>